<comment type="caution">
    <text evidence="9">The sequence shown here is derived from an EMBL/GenBank/DDBJ whole genome shotgun (WGS) entry which is preliminary data.</text>
</comment>
<dbReference type="EMBL" id="SDKK01000023">
    <property type="protein sequence ID" value="TYC54243.1"/>
    <property type="molecule type" value="Genomic_DNA"/>
</dbReference>
<dbReference type="InterPro" id="IPR053784">
    <property type="entry name" value="Choice_anch_U_dom"/>
</dbReference>
<keyword evidence="2" id="KW-0677">Repeat</keyword>
<dbReference type="Pfam" id="PF16640">
    <property type="entry name" value="Big_3_5"/>
    <property type="match status" value="1"/>
</dbReference>
<dbReference type="Pfam" id="PF01345">
    <property type="entry name" value="DUF11"/>
    <property type="match status" value="1"/>
</dbReference>
<keyword evidence="4" id="KW-0812">Transmembrane</keyword>
<dbReference type="NCBIfam" id="TIGR01451">
    <property type="entry name" value="B_ant_repeat"/>
    <property type="match status" value="1"/>
</dbReference>
<feature type="transmembrane region" description="Helical" evidence="4">
    <location>
        <begin position="726"/>
        <end position="745"/>
    </location>
</feature>
<evidence type="ECO:0000256" key="3">
    <source>
        <dbReference type="ARBA" id="ARBA00022837"/>
    </source>
</evidence>
<dbReference type="Gene3D" id="2.60.40.10">
    <property type="entry name" value="Immunoglobulins"/>
    <property type="match status" value="2"/>
</dbReference>
<evidence type="ECO:0000313" key="9">
    <source>
        <dbReference type="EMBL" id="TYC54243.1"/>
    </source>
</evidence>
<dbReference type="NCBIfam" id="NF041766">
    <property type="entry name" value="choice_anch_U"/>
    <property type="match status" value="1"/>
</dbReference>
<keyword evidence="4" id="KW-1133">Transmembrane helix</keyword>
<dbReference type="OrthoDB" id="1465721at2"/>
<dbReference type="Pfam" id="PF03160">
    <property type="entry name" value="Calx-beta"/>
    <property type="match status" value="1"/>
</dbReference>
<feature type="domain" description="DUF11" evidence="6">
    <location>
        <begin position="358"/>
        <end position="481"/>
    </location>
</feature>
<dbReference type="Proteomes" id="UP000389128">
    <property type="component" value="Unassembled WGS sequence"/>
</dbReference>
<feature type="chain" id="PRO_5025639522" evidence="5">
    <location>
        <begin position="27"/>
        <end position="751"/>
    </location>
</feature>
<evidence type="ECO:0000259" key="7">
    <source>
        <dbReference type="Pfam" id="PF03160"/>
    </source>
</evidence>
<gene>
    <name evidence="9" type="ORF">ETQ85_20150</name>
</gene>
<evidence type="ECO:0000256" key="2">
    <source>
        <dbReference type="ARBA" id="ARBA00022737"/>
    </source>
</evidence>
<evidence type="ECO:0000256" key="4">
    <source>
        <dbReference type="SAM" id="Phobius"/>
    </source>
</evidence>
<protein>
    <submittedName>
        <fullName evidence="9">IPTL-CTERM sorting domain-containing protein</fullName>
    </submittedName>
</protein>
<dbReference type="InterPro" id="IPR026442">
    <property type="entry name" value="IPTL_CTERM"/>
</dbReference>
<dbReference type="Gene3D" id="2.60.40.2030">
    <property type="match status" value="1"/>
</dbReference>
<evidence type="ECO:0000256" key="5">
    <source>
        <dbReference type="SAM" id="SignalP"/>
    </source>
</evidence>
<proteinExistence type="predicted"/>
<dbReference type="InterPro" id="IPR051172">
    <property type="entry name" value="Chlamydia_OmcB"/>
</dbReference>
<keyword evidence="10" id="KW-1185">Reference proteome</keyword>
<feature type="domain" description="Calx-beta" evidence="7">
    <location>
        <begin position="272"/>
        <end position="334"/>
    </location>
</feature>
<dbReference type="RefSeq" id="WP_148580884.1">
    <property type="nucleotide sequence ID" value="NZ_SDKK01000023.1"/>
</dbReference>
<evidence type="ECO:0000259" key="8">
    <source>
        <dbReference type="Pfam" id="PF16640"/>
    </source>
</evidence>
<evidence type="ECO:0000313" key="10">
    <source>
        <dbReference type="Proteomes" id="UP000389128"/>
    </source>
</evidence>
<evidence type="ECO:0000259" key="6">
    <source>
        <dbReference type="Pfam" id="PF01345"/>
    </source>
</evidence>
<reference evidence="9 10" key="1">
    <citation type="submission" date="2019-01" db="EMBL/GenBank/DDBJ databases">
        <title>Zoogloea oleivorans genome sequencing and assembly.</title>
        <authorList>
            <person name="Tancsics A."/>
            <person name="Farkas M."/>
            <person name="Kriszt B."/>
            <person name="Maroti G."/>
            <person name="Horvath B."/>
        </authorList>
    </citation>
    <scope>NUCLEOTIDE SEQUENCE [LARGE SCALE GENOMIC DNA]</scope>
    <source>
        <strain evidence="9 10">Buc</strain>
    </source>
</reference>
<dbReference type="InterPro" id="IPR047589">
    <property type="entry name" value="DUF11_rpt"/>
</dbReference>
<dbReference type="SUPFAM" id="SSF141072">
    <property type="entry name" value="CalX-like"/>
    <property type="match status" value="1"/>
</dbReference>
<dbReference type="InterPro" id="IPR001434">
    <property type="entry name" value="OmcB-like_DUF11"/>
</dbReference>
<dbReference type="GO" id="GO:0016020">
    <property type="term" value="C:membrane"/>
    <property type="evidence" value="ECO:0007669"/>
    <property type="project" value="InterPro"/>
</dbReference>
<keyword evidence="3" id="KW-0106">Calcium</keyword>
<keyword evidence="4" id="KW-0472">Membrane</keyword>
<accession>A0A6C2CLX5</accession>
<feature type="domain" description="Bacterial Ig-like" evidence="8">
    <location>
        <begin position="497"/>
        <end position="579"/>
    </location>
</feature>
<dbReference type="AlphaFoldDB" id="A0A6C2CLX5"/>
<evidence type="ECO:0000256" key="1">
    <source>
        <dbReference type="ARBA" id="ARBA00022729"/>
    </source>
</evidence>
<feature type="signal peptide" evidence="5">
    <location>
        <begin position="1"/>
        <end position="26"/>
    </location>
</feature>
<sequence>MRHAIRLLISFSILVVGAWATGQAAAQCVSLTTAGSAYTQNFDTLSNVAGSTTNSLTLTGWFHTESGGGARDNEQYAVDTGASNTGDTYSYGTAASTERALGGYRSGTLIPTFGACFTNNTGVSITSLAIAYNGEEWRLGTAGRTDQINFAYSTNATDLSTGSWTDVAGLNFVTPDIVTTGPKDGNAGGDRTALAATISALSIANGATFWIRWTDSDAVGADDGLAVDDFSLTPNAAPVLPNLSINDVSLSEGNAGTTTFTFTASLSTPAGPGGVTFDIATADGTALGGSDYVARSLTGQTIPAGSSTYTFSVNVNGDSSVETNQNFMVNITNVTGAVVIDGQGSGTILNDDVAASADLSVSLVDSSDPVLPGEILSYTVTVTNAGADEATAVSWSDTLATGTTFVSLSSPAGWSCTTPAVGSPGTASCSAFSLAAGASGVATLNVNVEASTAAGTVLSNTVTVSASVADPVPENNSATATTTVAMASTTTTITAHTPSPSVHGQGVSVTYAVTVAAPSTGSPGGSVTVSDGTASCVGTVASGGCVLTPTTAGAKTLSATYSGDASFSGSTSPGVAHVVNVVQSYREPSPSGGGDIVVSFSGGGATCSFAHADFSSTLPAAPPAGVRFTHGLFDFVLQGCTPTAVNFTITYPTALPPGTQYWKYGPTPDDAASHWYVLPATITGNQVTFSITDGGLGDDDWALGPNGTVVDQGGPGAVLVTGVPALSAWSMAVLSALLLLSVVVVHGRRFR</sequence>
<dbReference type="NCBIfam" id="TIGR04174">
    <property type="entry name" value="IPTL_CTERM"/>
    <property type="match status" value="1"/>
</dbReference>
<keyword evidence="1 5" id="KW-0732">Signal</keyword>
<dbReference type="InterPro" id="IPR003644">
    <property type="entry name" value="Calx_beta"/>
</dbReference>
<organism evidence="9 10">
    <name type="scientific">Zoogloea oleivorans</name>
    <dbReference type="NCBI Taxonomy" id="1552750"/>
    <lineage>
        <taxon>Bacteria</taxon>
        <taxon>Pseudomonadati</taxon>
        <taxon>Pseudomonadota</taxon>
        <taxon>Betaproteobacteria</taxon>
        <taxon>Rhodocyclales</taxon>
        <taxon>Zoogloeaceae</taxon>
        <taxon>Zoogloea</taxon>
    </lineage>
</organism>
<dbReference type="GO" id="GO:0007154">
    <property type="term" value="P:cell communication"/>
    <property type="evidence" value="ECO:0007669"/>
    <property type="project" value="InterPro"/>
</dbReference>
<dbReference type="PANTHER" id="PTHR34819">
    <property type="entry name" value="LARGE CYSTEINE-RICH PERIPLASMIC PROTEIN OMCB"/>
    <property type="match status" value="1"/>
</dbReference>
<name>A0A6C2CLX5_9RHOO</name>
<dbReference type="InterPro" id="IPR013783">
    <property type="entry name" value="Ig-like_fold"/>
</dbReference>
<dbReference type="InterPro" id="IPR032109">
    <property type="entry name" value="Big_3_5"/>
</dbReference>
<dbReference type="InterPro" id="IPR038081">
    <property type="entry name" value="CalX-like_sf"/>
</dbReference>